<feature type="domain" description="AIG1-type G" evidence="5">
    <location>
        <begin position="7"/>
        <end position="205"/>
    </location>
</feature>
<evidence type="ECO:0000256" key="1">
    <source>
        <dbReference type="ARBA" id="ARBA00008535"/>
    </source>
</evidence>
<keyword evidence="3" id="KW-0342">GTP-binding</keyword>
<evidence type="ECO:0000256" key="2">
    <source>
        <dbReference type="ARBA" id="ARBA00022741"/>
    </source>
</evidence>
<proteinExistence type="inferred from homology"/>
<dbReference type="FunFam" id="3.40.50.300:FF:000366">
    <property type="entry name" value="GTPase, IMAP family member 2"/>
    <property type="match status" value="1"/>
</dbReference>
<dbReference type="Gene3D" id="3.40.50.300">
    <property type="entry name" value="P-loop containing nucleotide triphosphate hydrolases"/>
    <property type="match status" value="1"/>
</dbReference>
<dbReference type="PROSITE" id="PS51720">
    <property type="entry name" value="G_AIG1"/>
    <property type="match status" value="1"/>
</dbReference>
<evidence type="ECO:0000313" key="6">
    <source>
        <dbReference type="Ensembl" id="ENSCCRP00020005274.1"/>
    </source>
</evidence>
<reference evidence="6" key="1">
    <citation type="submission" date="2025-08" db="UniProtKB">
        <authorList>
            <consortium name="Ensembl"/>
        </authorList>
    </citation>
    <scope>IDENTIFICATION</scope>
</reference>
<evidence type="ECO:0000256" key="3">
    <source>
        <dbReference type="ARBA" id="ARBA00023134"/>
    </source>
</evidence>
<dbReference type="SUPFAM" id="SSF52540">
    <property type="entry name" value="P-loop containing nucleoside triphosphate hydrolases"/>
    <property type="match status" value="1"/>
</dbReference>
<feature type="coiled-coil region" evidence="4">
    <location>
        <begin position="339"/>
        <end position="366"/>
    </location>
</feature>
<accession>A0A8C2GZ34</accession>
<dbReference type="PANTHER" id="PTHR10903:SF62">
    <property type="entry name" value="GTPASE IMAP FAMILY MEMBER 4-LIKE-RELATED"/>
    <property type="match status" value="1"/>
</dbReference>
<name>A0A8C2GZ34_CYPCA</name>
<comment type="similarity">
    <text evidence="1">Belongs to the TRAFAC class TrmE-Era-EngA-EngB-Septin-like GTPase superfamily. AIG1/Toc34/Toc159-like paraseptin GTPase family. IAN subfamily.</text>
</comment>
<evidence type="ECO:0000256" key="4">
    <source>
        <dbReference type="SAM" id="Coils"/>
    </source>
</evidence>
<dbReference type="AlphaFoldDB" id="A0A8C2GZ34"/>
<evidence type="ECO:0000259" key="5">
    <source>
        <dbReference type="PROSITE" id="PS51720"/>
    </source>
</evidence>
<evidence type="ECO:0000313" key="7">
    <source>
        <dbReference type="Proteomes" id="UP000694701"/>
    </source>
</evidence>
<sequence>MKVDTSTTTKNVVLIGSTGNGKSSVGNMILGTSLFCTKASANSVTTECQIKEKIMNNKRIAVIDTPDFFDTENEEKMKSEIIKALIECSEGIHVFVIVLRVGRFTTNERKMVQQFLNTMTEQVFEHTVILFTFGEQLENLNIKEFVETNSQLKELADKCQSRYHVIDKKYQKNKNLTKIKTVMKTIHGMLEKDSCYTNDLLQALKNQTEENMKEMKAHKKTSQMTQLKAKTNVHETIMRRFVGTPLQMLLDAFLGAFDTVGSDLIRKLSASLENIAEIATAVNYLGGGELAATVAASAKAASAGISVGVALGGAAKRALSGWKAEDTAMSSTENAIALMNDAQTALENAKNMLERATTMLKQKKIRNC</sequence>
<keyword evidence="4" id="KW-0175">Coiled coil</keyword>
<dbReference type="Ensembl" id="ENSCCRT00020005968.1">
    <property type="protein sequence ID" value="ENSCCRP00020005274.1"/>
    <property type="gene ID" value="ENSCCRG00020002952.1"/>
</dbReference>
<dbReference type="Proteomes" id="UP000694701">
    <property type="component" value="Unplaced"/>
</dbReference>
<protein>
    <recommendedName>
        <fullName evidence="5">AIG1-type G domain-containing protein</fullName>
    </recommendedName>
</protein>
<dbReference type="Pfam" id="PF04548">
    <property type="entry name" value="AIG1"/>
    <property type="match status" value="1"/>
</dbReference>
<dbReference type="PANTHER" id="PTHR10903">
    <property type="entry name" value="GTPASE, IMAP FAMILY MEMBER-RELATED"/>
    <property type="match status" value="1"/>
</dbReference>
<dbReference type="InterPro" id="IPR027417">
    <property type="entry name" value="P-loop_NTPase"/>
</dbReference>
<keyword evidence="2" id="KW-0547">Nucleotide-binding</keyword>
<organism evidence="6 7">
    <name type="scientific">Cyprinus carpio</name>
    <name type="common">Common carp</name>
    <dbReference type="NCBI Taxonomy" id="7962"/>
    <lineage>
        <taxon>Eukaryota</taxon>
        <taxon>Metazoa</taxon>
        <taxon>Chordata</taxon>
        <taxon>Craniata</taxon>
        <taxon>Vertebrata</taxon>
        <taxon>Euteleostomi</taxon>
        <taxon>Actinopterygii</taxon>
        <taxon>Neopterygii</taxon>
        <taxon>Teleostei</taxon>
        <taxon>Ostariophysi</taxon>
        <taxon>Cypriniformes</taxon>
        <taxon>Cyprinidae</taxon>
        <taxon>Cyprininae</taxon>
        <taxon>Cyprinus</taxon>
    </lineage>
</organism>
<dbReference type="GO" id="GO:0005525">
    <property type="term" value="F:GTP binding"/>
    <property type="evidence" value="ECO:0007669"/>
    <property type="project" value="UniProtKB-KW"/>
</dbReference>
<dbReference type="InterPro" id="IPR006703">
    <property type="entry name" value="G_AIG1"/>
</dbReference>
<dbReference type="InterPro" id="IPR045058">
    <property type="entry name" value="GIMA/IAN/Toc"/>
</dbReference>